<dbReference type="AlphaFoldDB" id="A0A918TPJ0"/>
<evidence type="ECO:0000313" key="3">
    <source>
        <dbReference type="Proteomes" id="UP000644507"/>
    </source>
</evidence>
<organism evidence="2 3">
    <name type="scientific">Roseibacillus persicicus</name>
    <dbReference type="NCBI Taxonomy" id="454148"/>
    <lineage>
        <taxon>Bacteria</taxon>
        <taxon>Pseudomonadati</taxon>
        <taxon>Verrucomicrobiota</taxon>
        <taxon>Verrucomicrobiia</taxon>
        <taxon>Verrucomicrobiales</taxon>
        <taxon>Verrucomicrobiaceae</taxon>
        <taxon>Roseibacillus</taxon>
    </lineage>
</organism>
<sequence length="57" mass="6211">MNVRLFLSLSSAVLMGWMTASYFSAVPLDGYLSEETEAVENTEMAFNSADQSLVSAK</sequence>
<name>A0A918TPJ0_9BACT</name>
<evidence type="ECO:0000313" key="2">
    <source>
        <dbReference type="EMBL" id="GHC54128.1"/>
    </source>
</evidence>
<reference evidence="2" key="2">
    <citation type="submission" date="2020-09" db="EMBL/GenBank/DDBJ databases">
        <authorList>
            <person name="Sun Q."/>
            <person name="Kim S."/>
        </authorList>
    </citation>
    <scope>NUCLEOTIDE SEQUENCE</scope>
    <source>
        <strain evidence="2">KCTC 12988</strain>
    </source>
</reference>
<keyword evidence="1" id="KW-0732">Signal</keyword>
<dbReference type="EMBL" id="BMXI01000008">
    <property type="protein sequence ID" value="GHC54128.1"/>
    <property type="molecule type" value="Genomic_DNA"/>
</dbReference>
<dbReference type="RefSeq" id="WP_189569864.1">
    <property type="nucleotide sequence ID" value="NZ_CP151838.1"/>
</dbReference>
<keyword evidence="3" id="KW-1185">Reference proteome</keyword>
<dbReference type="Proteomes" id="UP000644507">
    <property type="component" value="Unassembled WGS sequence"/>
</dbReference>
<feature type="chain" id="PRO_5037633649" evidence="1">
    <location>
        <begin position="26"/>
        <end position="57"/>
    </location>
</feature>
<comment type="caution">
    <text evidence="2">The sequence shown here is derived from an EMBL/GenBank/DDBJ whole genome shotgun (WGS) entry which is preliminary data.</text>
</comment>
<proteinExistence type="predicted"/>
<feature type="signal peptide" evidence="1">
    <location>
        <begin position="1"/>
        <end position="25"/>
    </location>
</feature>
<evidence type="ECO:0000256" key="1">
    <source>
        <dbReference type="SAM" id="SignalP"/>
    </source>
</evidence>
<protein>
    <submittedName>
        <fullName evidence="2">Uncharacterized protein</fullName>
    </submittedName>
</protein>
<reference evidence="2" key="1">
    <citation type="journal article" date="2014" name="Int. J. Syst. Evol. Microbiol.">
        <title>Complete genome sequence of Corynebacterium casei LMG S-19264T (=DSM 44701T), isolated from a smear-ripened cheese.</title>
        <authorList>
            <consortium name="US DOE Joint Genome Institute (JGI-PGF)"/>
            <person name="Walter F."/>
            <person name="Albersmeier A."/>
            <person name="Kalinowski J."/>
            <person name="Ruckert C."/>
        </authorList>
    </citation>
    <scope>NUCLEOTIDE SEQUENCE</scope>
    <source>
        <strain evidence="2">KCTC 12988</strain>
    </source>
</reference>
<gene>
    <name evidence="2" type="ORF">GCM10007100_20570</name>
</gene>
<accession>A0A918TPJ0</accession>